<protein>
    <submittedName>
        <fullName evidence="2">Uncharacterized protein</fullName>
    </submittedName>
</protein>
<feature type="region of interest" description="Disordered" evidence="1">
    <location>
        <begin position="170"/>
        <end position="265"/>
    </location>
</feature>
<organism evidence="2 3">
    <name type="scientific">Pichia inconspicua</name>
    <dbReference type="NCBI Taxonomy" id="52247"/>
    <lineage>
        <taxon>Eukaryota</taxon>
        <taxon>Fungi</taxon>
        <taxon>Dikarya</taxon>
        <taxon>Ascomycota</taxon>
        <taxon>Saccharomycotina</taxon>
        <taxon>Pichiomycetes</taxon>
        <taxon>Pichiales</taxon>
        <taxon>Pichiaceae</taxon>
        <taxon>Pichia</taxon>
    </lineage>
</organism>
<accession>A0A4T0WZR6</accession>
<evidence type="ECO:0000313" key="3">
    <source>
        <dbReference type="Proteomes" id="UP000307173"/>
    </source>
</evidence>
<proteinExistence type="predicted"/>
<keyword evidence="3" id="KW-1185">Reference proteome</keyword>
<evidence type="ECO:0000256" key="1">
    <source>
        <dbReference type="SAM" id="MobiDB-lite"/>
    </source>
</evidence>
<feature type="region of interest" description="Disordered" evidence="1">
    <location>
        <begin position="112"/>
        <end position="157"/>
    </location>
</feature>
<feature type="compositionally biased region" description="Pro residues" evidence="1">
    <location>
        <begin position="246"/>
        <end position="261"/>
    </location>
</feature>
<reference evidence="2 3" key="1">
    <citation type="journal article" date="2019" name="Front. Genet.">
        <title>Whole-Genome Sequencing of the Opportunistic Yeast Pathogen Candida inconspicua Uncovers Its Hybrid Origin.</title>
        <authorList>
            <person name="Mixao V."/>
            <person name="Hansen A.P."/>
            <person name="Saus E."/>
            <person name="Boekhout T."/>
            <person name="Lass-Florl C."/>
            <person name="Gabaldon T."/>
        </authorList>
    </citation>
    <scope>NUCLEOTIDE SEQUENCE [LARGE SCALE GENOMIC DNA]</scope>
    <source>
        <strain evidence="2 3">CBS 180</strain>
    </source>
</reference>
<dbReference type="EMBL" id="SELW01000519">
    <property type="protein sequence ID" value="TID23857.1"/>
    <property type="molecule type" value="Genomic_DNA"/>
</dbReference>
<sequence>MSNNPFSSLVRKDGEQLQLSPTEARTLNGLTNQMGNQTQSVHHDSLPYHNSLEYVSPRTTYNDESSIQMSDNSFKNVNGYQYSSSETNQLSSSVPLNTCKSYVYKSEGYPKKRLPDISRLSSNSLDMKRATNSDSSNLTPKMDNQNDISKRISNLDPGSISTVSNKQFFGENANSTLPSRNRSVIRSNQSSYKKRLSTSGSSNINLTTDISPNNQPMNMKTASQIQSPAPEIFVTDADNTTGSAPELPPKPSLPSRPPLPPRNQSAHELLHNYSQTSLSDSQAISSNPALDSNTTSHDLLSGIDDFEGVIITEDIIKQQKEIEESIRRRHQEQHSTALLPDATIKNGFVSNDTSFASTFNEDNISIDSSNPDDDLSSRDVSQLEIPSGLCRSNSNCSDTESDAGSSIILVDMFATGDITEEEFISLLPPVPEYTKIPRETELSIPNGKAIDILQINEKHSQEPPPDYTPLTHAMKELIRRPQFSQTGGDSQTYSRRQQQQIQQIERRMQQQEHMSAYYDLPSQREDSPEDRNRLYFDTPPLPLRPIFYGARGIVLTDRNPRVRRVYPLNTFTSMYRRY</sequence>
<feature type="compositionally biased region" description="Polar residues" evidence="1">
    <location>
        <begin position="170"/>
        <end position="227"/>
    </location>
</feature>
<dbReference type="AlphaFoldDB" id="A0A4T0WZR6"/>
<dbReference type="OrthoDB" id="3995924at2759"/>
<evidence type="ECO:0000313" key="2">
    <source>
        <dbReference type="EMBL" id="TID23857.1"/>
    </source>
</evidence>
<feature type="compositionally biased region" description="Polar residues" evidence="1">
    <location>
        <begin position="132"/>
        <end position="147"/>
    </location>
</feature>
<name>A0A4T0WZR6_9ASCO</name>
<dbReference type="Proteomes" id="UP000307173">
    <property type="component" value="Unassembled WGS sequence"/>
</dbReference>
<gene>
    <name evidence="2" type="ORF">CANINC_003149</name>
</gene>
<comment type="caution">
    <text evidence="2">The sequence shown here is derived from an EMBL/GenBank/DDBJ whole genome shotgun (WGS) entry which is preliminary data.</text>
</comment>